<dbReference type="InterPro" id="IPR021327">
    <property type="entry name" value="DUF2934"/>
</dbReference>
<dbReference type="InterPro" id="IPR010845">
    <property type="entry name" value="FlaF"/>
</dbReference>
<dbReference type="Pfam" id="PF11154">
    <property type="entry name" value="DUF2934"/>
    <property type="match status" value="1"/>
</dbReference>
<comment type="caution">
    <text evidence="2">The sequence shown here is derived from an EMBL/GenBank/DDBJ whole genome shotgun (WGS) entry which is preliminary data.</text>
</comment>
<reference evidence="2 3" key="1">
    <citation type="submission" date="2020-05" db="EMBL/GenBank/DDBJ databases">
        <title>Azospirillum oleiclasticum sp. nov, a nitrogen-fixing and heavy crude oil-emulsifying bacterium isolated from the crude oil of Yumen Oilfield.</title>
        <authorList>
            <person name="Wu D."/>
            <person name="Cai M."/>
            <person name="Zhang X."/>
        </authorList>
    </citation>
    <scope>NUCLEOTIDE SEQUENCE [LARGE SCALE GENOMIC DNA]</scope>
    <source>
        <strain evidence="2 3">ROY-1-1-2</strain>
    </source>
</reference>
<dbReference type="EMBL" id="JABFDB010000001">
    <property type="protein sequence ID" value="NYZ18124.1"/>
    <property type="molecule type" value="Genomic_DNA"/>
</dbReference>
<dbReference type="Pfam" id="PF07309">
    <property type="entry name" value="FlaF"/>
    <property type="match status" value="1"/>
</dbReference>
<evidence type="ECO:0000313" key="2">
    <source>
        <dbReference type="EMBL" id="NYZ18124.1"/>
    </source>
</evidence>
<protein>
    <submittedName>
        <fullName evidence="2">DUF2934 domain-containing protein</fullName>
    </submittedName>
</protein>
<keyword evidence="3" id="KW-1185">Reference proteome</keyword>
<dbReference type="Proteomes" id="UP000584642">
    <property type="component" value="Unassembled WGS sequence"/>
</dbReference>
<proteinExistence type="predicted"/>
<organism evidence="2 3">
    <name type="scientific">Azospirillum oleiclasticum</name>
    <dbReference type="NCBI Taxonomy" id="2735135"/>
    <lineage>
        <taxon>Bacteria</taxon>
        <taxon>Pseudomonadati</taxon>
        <taxon>Pseudomonadota</taxon>
        <taxon>Alphaproteobacteria</taxon>
        <taxon>Rhodospirillales</taxon>
        <taxon>Azospirillaceae</taxon>
        <taxon>Azospirillum</taxon>
    </lineage>
</organism>
<evidence type="ECO:0000256" key="1">
    <source>
        <dbReference type="SAM" id="MobiDB-lite"/>
    </source>
</evidence>
<name>A0ABX2T5D7_9PROT</name>
<dbReference type="RefSeq" id="WP_180279894.1">
    <property type="nucleotide sequence ID" value="NZ_JABFDB010000001.1"/>
</dbReference>
<evidence type="ECO:0000313" key="3">
    <source>
        <dbReference type="Proteomes" id="UP000584642"/>
    </source>
</evidence>
<gene>
    <name evidence="2" type="ORF">HND93_00250</name>
</gene>
<feature type="compositionally biased region" description="Low complexity" evidence="1">
    <location>
        <begin position="14"/>
        <end position="25"/>
    </location>
</feature>
<feature type="region of interest" description="Disordered" evidence="1">
    <location>
        <begin position="1"/>
        <end position="27"/>
    </location>
</feature>
<accession>A0ABX2T5D7</accession>
<sequence length="173" mass="18901">MAAKRKPANTQPTAEAGASEAGAEAILKTNFSDPEKDAFTLMSAASLLSEADSPDKVNVALDHNLKLWIAIKTVIQDGGNSLASEVKDNLRQLSQWVATTTMEASSGEFEGSKLIALARVNMHIAEGLVRGQQNKMVEERAYQIWEEEGCPEGKQLDHWLRAEQEVAELSKLH</sequence>